<sequence length="179" mass="19128">MSEPLPRTAAEPMAFTQTEFLRGALSAWLWFLLLDISVYGIIFFPMGAAVAAMFAVPWSAAAVAVFAFPAWLLGRALRRRARVAVHVAAFAALGVVVGVITTATYLVVATGRLEIDSFFGSPLWVVNVAASAFAMVLGWRRGARAVLRPRAPSIRRDADAAAEDALVDPACGERGRSAH</sequence>
<feature type="transmembrane region" description="Helical" evidence="1">
    <location>
        <begin position="48"/>
        <end position="71"/>
    </location>
</feature>
<dbReference type="RefSeq" id="WP_183498831.1">
    <property type="nucleotide sequence ID" value="NZ_BAABCO010000001.1"/>
</dbReference>
<feature type="transmembrane region" description="Helical" evidence="1">
    <location>
        <begin position="83"/>
        <end position="107"/>
    </location>
</feature>
<dbReference type="GO" id="GO:0016301">
    <property type="term" value="F:kinase activity"/>
    <property type="evidence" value="ECO:0007669"/>
    <property type="project" value="UniProtKB-KW"/>
</dbReference>
<keyword evidence="1" id="KW-1133">Transmembrane helix</keyword>
<gene>
    <name evidence="2" type="ORF">BKA10_000931</name>
</gene>
<comment type="caution">
    <text evidence="2">The sequence shown here is derived from an EMBL/GenBank/DDBJ whole genome shotgun (WGS) entry which is preliminary data.</text>
</comment>
<keyword evidence="1" id="KW-0812">Transmembrane</keyword>
<proteinExistence type="predicted"/>
<name>A0AA40SN23_9MICO</name>
<keyword evidence="2" id="KW-0808">Transferase</keyword>
<dbReference type="Proteomes" id="UP000549113">
    <property type="component" value="Unassembled WGS sequence"/>
</dbReference>
<feature type="transmembrane region" description="Helical" evidence="1">
    <location>
        <begin position="119"/>
        <end position="139"/>
    </location>
</feature>
<evidence type="ECO:0000256" key="1">
    <source>
        <dbReference type="SAM" id="Phobius"/>
    </source>
</evidence>
<dbReference type="EMBL" id="JACIFH010000001">
    <property type="protein sequence ID" value="MBB4139137.1"/>
    <property type="molecule type" value="Genomic_DNA"/>
</dbReference>
<keyword evidence="2" id="KW-0418">Kinase</keyword>
<keyword evidence="3" id="KW-1185">Reference proteome</keyword>
<reference evidence="2 3" key="1">
    <citation type="submission" date="2020-08" db="EMBL/GenBank/DDBJ databases">
        <title>Sequencing the genomes of 1000 actinobacteria strains.</title>
        <authorList>
            <person name="Klenk H.-P."/>
        </authorList>
    </citation>
    <scope>NUCLEOTIDE SEQUENCE [LARGE SCALE GENOMIC DNA]</scope>
    <source>
        <strain evidence="2 3">DSM 19600</strain>
    </source>
</reference>
<feature type="transmembrane region" description="Helical" evidence="1">
    <location>
        <begin position="20"/>
        <end position="42"/>
    </location>
</feature>
<keyword evidence="1" id="KW-0472">Membrane</keyword>
<evidence type="ECO:0000313" key="2">
    <source>
        <dbReference type="EMBL" id="MBB4139137.1"/>
    </source>
</evidence>
<accession>A0AA40SN23</accession>
<dbReference type="AlphaFoldDB" id="A0AA40SN23"/>
<protein>
    <submittedName>
        <fullName evidence="2">Signal transduction histidine kinase</fullName>
    </submittedName>
</protein>
<organism evidence="2 3">
    <name type="scientific">Microbacterium invictum</name>
    <dbReference type="NCBI Taxonomy" id="515415"/>
    <lineage>
        <taxon>Bacteria</taxon>
        <taxon>Bacillati</taxon>
        <taxon>Actinomycetota</taxon>
        <taxon>Actinomycetes</taxon>
        <taxon>Micrococcales</taxon>
        <taxon>Microbacteriaceae</taxon>
        <taxon>Microbacterium</taxon>
    </lineage>
</organism>
<evidence type="ECO:0000313" key="3">
    <source>
        <dbReference type="Proteomes" id="UP000549113"/>
    </source>
</evidence>